<reference evidence="2 3" key="1">
    <citation type="journal article" date="2014" name="BMC Genomics">
        <title>Genome sequencing of four Aureobasidium pullulans varieties: biotechnological potential, stress tolerance, and description of new species.</title>
        <authorList>
            <person name="Gostin Ar C."/>
            <person name="Ohm R.A."/>
            <person name="Kogej T."/>
            <person name="Sonjak S."/>
            <person name="Turk M."/>
            <person name="Zajc J."/>
            <person name="Zalar P."/>
            <person name="Grube M."/>
            <person name="Sun H."/>
            <person name="Han J."/>
            <person name="Sharma A."/>
            <person name="Chiniquy J."/>
            <person name="Ngan C.Y."/>
            <person name="Lipzen A."/>
            <person name="Barry K."/>
            <person name="Grigoriev I.V."/>
            <person name="Gunde-Cimerman N."/>
        </authorList>
    </citation>
    <scope>NUCLEOTIDE SEQUENCE [LARGE SCALE GENOMIC DNA]</scope>
    <source>
        <strain evidence="2 3">EXF-2481</strain>
    </source>
</reference>
<dbReference type="RefSeq" id="XP_013349119.1">
    <property type="nucleotide sequence ID" value="XM_013493665.1"/>
</dbReference>
<name>A0A074Z355_AURSE</name>
<feature type="region of interest" description="Disordered" evidence="1">
    <location>
        <begin position="93"/>
        <end position="119"/>
    </location>
</feature>
<gene>
    <name evidence="2" type="ORF">AUEXF2481DRAFT_609</name>
</gene>
<organism evidence="2 3">
    <name type="scientific">Aureobasidium subglaciale (strain EXF-2481)</name>
    <name type="common">Aureobasidium pullulans var. subglaciale</name>
    <dbReference type="NCBI Taxonomy" id="1043005"/>
    <lineage>
        <taxon>Eukaryota</taxon>
        <taxon>Fungi</taxon>
        <taxon>Dikarya</taxon>
        <taxon>Ascomycota</taxon>
        <taxon>Pezizomycotina</taxon>
        <taxon>Dothideomycetes</taxon>
        <taxon>Dothideomycetidae</taxon>
        <taxon>Dothideales</taxon>
        <taxon>Saccotheciaceae</taxon>
        <taxon>Aureobasidium</taxon>
    </lineage>
</organism>
<evidence type="ECO:0000313" key="2">
    <source>
        <dbReference type="EMBL" id="KER00703.1"/>
    </source>
</evidence>
<sequence>MEALTDLEVSNLHIQDPWFEAIEPLTLTEACQIGRETRASSIEEFDESEFEQNPFPFVGERVLRCSICLSKMRRDKSPHRMRRMPNMLSSLIDMDKRGSSSDESVSTNNSNSSTSSSVTKRVAEKVARSFFTLMLCGSNGDSTTSSTQAAPLPPPRPTTLKGLDLYYPPSVSYNSNETLHSWTGEDIKKTPSVLTNFNTNIWQQTRRNSKASIKSLLSTSSTSTTQPSPLESPLESPFEQANPIERREWNIDEDTSPGSSISMDGPSDYQGLVRGLAEIRKLREVSAMASGPSIPRRYTADW</sequence>
<evidence type="ECO:0000256" key="1">
    <source>
        <dbReference type="SAM" id="MobiDB-lite"/>
    </source>
</evidence>
<accession>A0A074Z355</accession>
<dbReference type="InParanoid" id="A0A074Z355"/>
<feature type="compositionally biased region" description="Low complexity" evidence="1">
    <location>
        <begin position="215"/>
        <end position="237"/>
    </location>
</feature>
<dbReference type="AlphaFoldDB" id="A0A074Z355"/>
<feature type="region of interest" description="Disordered" evidence="1">
    <location>
        <begin position="141"/>
        <end position="163"/>
    </location>
</feature>
<proteinExistence type="predicted"/>
<feature type="region of interest" description="Disordered" evidence="1">
    <location>
        <begin position="213"/>
        <end position="237"/>
    </location>
</feature>
<dbReference type="OrthoDB" id="3924043at2759"/>
<feature type="compositionally biased region" description="Low complexity" evidence="1">
    <location>
        <begin position="101"/>
        <end position="119"/>
    </location>
</feature>
<dbReference type="EMBL" id="KL584749">
    <property type="protein sequence ID" value="KER00703.1"/>
    <property type="molecule type" value="Genomic_DNA"/>
</dbReference>
<dbReference type="Proteomes" id="UP000030641">
    <property type="component" value="Unassembled WGS sequence"/>
</dbReference>
<keyword evidence="3" id="KW-1185">Reference proteome</keyword>
<dbReference type="GeneID" id="25369402"/>
<protein>
    <submittedName>
        <fullName evidence="2">Uncharacterized protein</fullName>
    </submittedName>
</protein>
<dbReference type="HOGENOM" id="CLU_771547_0_0_1"/>
<evidence type="ECO:0000313" key="3">
    <source>
        <dbReference type="Proteomes" id="UP000030641"/>
    </source>
</evidence>